<evidence type="ECO:0000313" key="3">
    <source>
        <dbReference type="Proteomes" id="UP001144050"/>
    </source>
</evidence>
<accession>A0AAW5ZTJ4</accession>
<dbReference type="AlphaFoldDB" id="A0AAW5ZTJ4"/>
<name>A0AAW5ZTJ4_RALSL</name>
<organism evidence="2 3">
    <name type="scientific">Ralstonia solanacearum</name>
    <name type="common">Pseudomonas solanacearum</name>
    <dbReference type="NCBI Taxonomy" id="305"/>
    <lineage>
        <taxon>Bacteria</taxon>
        <taxon>Pseudomonadati</taxon>
        <taxon>Pseudomonadota</taxon>
        <taxon>Betaproteobacteria</taxon>
        <taxon>Burkholderiales</taxon>
        <taxon>Burkholderiaceae</taxon>
        <taxon>Ralstonia</taxon>
        <taxon>Ralstonia solanacearum species complex</taxon>
    </lineage>
</organism>
<evidence type="ECO:0000313" key="2">
    <source>
        <dbReference type="EMBL" id="MDB0573029.1"/>
    </source>
</evidence>
<gene>
    <name evidence="2" type="ORF">LBW59_19910</name>
</gene>
<comment type="caution">
    <text evidence="2">The sequence shown here is derived from an EMBL/GenBank/DDBJ whole genome shotgun (WGS) entry which is preliminary data.</text>
</comment>
<dbReference type="Proteomes" id="UP001144050">
    <property type="component" value="Unassembled WGS sequence"/>
</dbReference>
<proteinExistence type="predicted"/>
<feature type="region of interest" description="Disordered" evidence="1">
    <location>
        <begin position="1"/>
        <end position="59"/>
    </location>
</feature>
<reference evidence="2" key="1">
    <citation type="submission" date="2021-09" db="EMBL/GenBank/DDBJ databases">
        <title>Genomic analysis of Ralstonia spp.</title>
        <authorList>
            <person name="Aburjaile F."/>
            <person name="Ariute J.C."/>
            <person name="Pais A.K.L."/>
            <person name="Albuquerque G.M.R."/>
            <person name="Silva A.M.F."/>
            <person name="Brenig B."/>
            <person name="Azevedo V."/>
            <person name="Matiuzzi M."/>
            <person name="Ramos R."/>
            <person name="Goes-Neto A."/>
            <person name="Soares S."/>
            <person name="Iseppon A.M.B."/>
            <person name="Souza E."/>
            <person name="Gama M."/>
        </authorList>
    </citation>
    <scope>NUCLEOTIDE SEQUENCE</scope>
    <source>
        <strain evidence="2">CCRMRs91</strain>
    </source>
</reference>
<sequence length="59" mass="6498">MTRRSACRSPRRCTASDAGTPARIDTWQRNPGTSLRAGDSRNIDPDTRGTPTTRRLDAP</sequence>
<evidence type="ECO:0000256" key="1">
    <source>
        <dbReference type="SAM" id="MobiDB-lite"/>
    </source>
</evidence>
<dbReference type="RefSeq" id="WP_271657081.1">
    <property type="nucleotide sequence ID" value="NZ_JAIVFG010000040.1"/>
</dbReference>
<feature type="compositionally biased region" description="Basic residues" evidence="1">
    <location>
        <begin position="1"/>
        <end position="11"/>
    </location>
</feature>
<dbReference type="EMBL" id="JAIVFG010000040">
    <property type="protein sequence ID" value="MDB0573029.1"/>
    <property type="molecule type" value="Genomic_DNA"/>
</dbReference>
<feature type="compositionally biased region" description="Basic and acidic residues" evidence="1">
    <location>
        <begin position="38"/>
        <end position="47"/>
    </location>
</feature>
<protein>
    <submittedName>
        <fullName evidence="2">Uncharacterized protein</fullName>
    </submittedName>
</protein>